<dbReference type="Proteomes" id="UP000550707">
    <property type="component" value="Unassembled WGS sequence"/>
</dbReference>
<protein>
    <submittedName>
        <fullName evidence="1">Uncharacterized protein</fullName>
    </submittedName>
</protein>
<keyword evidence="2" id="KW-1185">Reference proteome</keyword>
<gene>
    <name evidence="1" type="ORF">HJG59_010389</name>
</gene>
<comment type="caution">
    <text evidence="1">The sequence shown here is derived from an EMBL/GenBank/DDBJ whole genome shotgun (WGS) entry which is preliminary data.</text>
</comment>
<sequence length="122" mass="13616">MKNYKLPPGTLLAIVNQKVINRHLIERFSTGVLQETHWCATRIFKTALAGLAQWLEHRPAVQRDLGSVPAKGAYLGCSLSPVLVGLCGWQPLNVSLSRQCFSLSLSLSFPLYLNKKWKNVLV</sequence>
<dbReference type="EMBL" id="JACASF010000003">
    <property type="protein sequence ID" value="KAF6490015.1"/>
    <property type="molecule type" value="Genomic_DNA"/>
</dbReference>
<evidence type="ECO:0000313" key="2">
    <source>
        <dbReference type="Proteomes" id="UP000550707"/>
    </source>
</evidence>
<organism evidence="1 2">
    <name type="scientific">Molossus molossus</name>
    <name type="common">Pallas' mastiff bat</name>
    <name type="synonym">Vespertilio molossus</name>
    <dbReference type="NCBI Taxonomy" id="27622"/>
    <lineage>
        <taxon>Eukaryota</taxon>
        <taxon>Metazoa</taxon>
        <taxon>Chordata</taxon>
        <taxon>Craniata</taxon>
        <taxon>Vertebrata</taxon>
        <taxon>Euteleostomi</taxon>
        <taxon>Mammalia</taxon>
        <taxon>Eutheria</taxon>
        <taxon>Laurasiatheria</taxon>
        <taxon>Chiroptera</taxon>
        <taxon>Yangochiroptera</taxon>
        <taxon>Molossidae</taxon>
        <taxon>Molossus</taxon>
    </lineage>
</organism>
<proteinExistence type="predicted"/>
<name>A0A7J8J107_MOLMO</name>
<dbReference type="InParanoid" id="A0A7J8J107"/>
<reference evidence="1 2" key="1">
    <citation type="journal article" date="2020" name="Nature">
        <title>Six reference-quality genomes reveal evolution of bat adaptations.</title>
        <authorList>
            <person name="Jebb D."/>
            <person name="Huang Z."/>
            <person name="Pippel M."/>
            <person name="Hughes G.M."/>
            <person name="Lavrichenko K."/>
            <person name="Devanna P."/>
            <person name="Winkler S."/>
            <person name="Jermiin L.S."/>
            <person name="Skirmuntt E.C."/>
            <person name="Katzourakis A."/>
            <person name="Burkitt-Gray L."/>
            <person name="Ray D.A."/>
            <person name="Sullivan K.A.M."/>
            <person name="Roscito J.G."/>
            <person name="Kirilenko B.M."/>
            <person name="Davalos L.M."/>
            <person name="Corthals A.P."/>
            <person name="Power M.L."/>
            <person name="Jones G."/>
            <person name="Ransome R.D."/>
            <person name="Dechmann D.K.N."/>
            <person name="Locatelli A.G."/>
            <person name="Puechmaille S.J."/>
            <person name="Fedrigo O."/>
            <person name="Jarvis E.D."/>
            <person name="Hiller M."/>
            <person name="Vernes S.C."/>
            <person name="Myers E.W."/>
            <person name="Teeling E.C."/>
        </authorList>
    </citation>
    <scope>NUCLEOTIDE SEQUENCE [LARGE SCALE GENOMIC DNA]</scope>
    <source>
        <strain evidence="1">MMolMol1</strain>
        <tissue evidence="1">Muscle</tissue>
    </source>
</reference>
<accession>A0A7J8J107</accession>
<evidence type="ECO:0000313" key="1">
    <source>
        <dbReference type="EMBL" id="KAF6490015.1"/>
    </source>
</evidence>
<dbReference type="AlphaFoldDB" id="A0A7J8J107"/>